<gene>
    <name evidence="1" type="ORF">MGWOODY_Smn108</name>
</gene>
<proteinExistence type="predicted"/>
<sequence>MLNLKERSETRARETEQIWEFYLNVFGQRTGSFAPWLGALDRIALDCYQAVYMGLGKARSIPSPSPLTYMETGFGPATFRRGVRLSKLGQQLNPFPLVKVPYHRLLNPWSLGAVPHEVSHNLQSDLGLWDLMPRRIAESFAAHRLPARNAEVWQRWHKETYADLSGLLLIGPAYVGALMDVVGRSRASTAAWNDEAVHPTPIIRVPLNIRLLERIGFAGDAAAFRRAWDALYPASAWKPVPQWVRARLPEQIDAVLDAICFESFDEYGGKALADVIRFEPKHAELVREAAERLQTGTDTGILPERFLIAAARQALAWARVSPATIHRNFYDALGRC</sequence>
<evidence type="ECO:0000313" key="1">
    <source>
        <dbReference type="EMBL" id="CUS46570.1"/>
    </source>
</evidence>
<dbReference type="AlphaFoldDB" id="A0A160TMG7"/>
<organism evidence="1">
    <name type="scientific">hydrothermal vent metagenome</name>
    <dbReference type="NCBI Taxonomy" id="652676"/>
    <lineage>
        <taxon>unclassified sequences</taxon>
        <taxon>metagenomes</taxon>
        <taxon>ecological metagenomes</taxon>
    </lineage>
</organism>
<dbReference type="EMBL" id="CZQE01000378">
    <property type="protein sequence ID" value="CUS46570.1"/>
    <property type="molecule type" value="Genomic_DNA"/>
</dbReference>
<reference evidence="1" key="1">
    <citation type="submission" date="2015-10" db="EMBL/GenBank/DDBJ databases">
        <authorList>
            <person name="Gilbert D.G."/>
        </authorList>
    </citation>
    <scope>NUCLEOTIDE SEQUENCE</scope>
</reference>
<accession>A0A160TMG7</accession>
<protein>
    <submittedName>
        <fullName evidence="1">Uncharacterized protein</fullName>
    </submittedName>
</protein>
<name>A0A160TMG7_9ZZZZ</name>